<dbReference type="AlphaFoldDB" id="D5EDW9"/>
<dbReference type="STRING" id="572547.Amico_0616"/>
<dbReference type="PROSITE" id="PS01137">
    <property type="entry name" value="TATD_1"/>
    <property type="match status" value="1"/>
</dbReference>
<proteinExistence type="predicted"/>
<protein>
    <submittedName>
        <fullName evidence="4">Hydrolase, TatD family</fullName>
    </submittedName>
</protein>
<accession>D5EDW9</accession>
<dbReference type="PANTHER" id="PTHR46124:SF2">
    <property type="entry name" value="D-AMINOACYL-TRNA DEACYLASE"/>
    <property type="match status" value="1"/>
</dbReference>
<dbReference type="KEGG" id="aco:Amico_0616"/>
<feature type="binding site" evidence="3">
    <location>
        <position position="99"/>
    </location>
    <ligand>
        <name>a divalent metal cation</name>
        <dbReference type="ChEBI" id="CHEBI:60240"/>
        <label>1</label>
    </ligand>
</feature>
<dbReference type="NCBIfam" id="TIGR00010">
    <property type="entry name" value="YchF/TatD family DNA exonuclease"/>
    <property type="match status" value="1"/>
</dbReference>
<dbReference type="CDD" id="cd01310">
    <property type="entry name" value="TatD_DNAse"/>
    <property type="match status" value="1"/>
</dbReference>
<keyword evidence="5" id="KW-1185">Reference proteome</keyword>
<evidence type="ECO:0000256" key="3">
    <source>
        <dbReference type="PIRSR" id="PIRSR005902-1"/>
    </source>
</evidence>
<dbReference type="PANTHER" id="PTHR46124">
    <property type="entry name" value="D-AMINOACYL-TRNA DEACYLASE"/>
    <property type="match status" value="1"/>
</dbReference>
<dbReference type="HOGENOM" id="CLU_031506_4_0_0"/>
<dbReference type="InterPro" id="IPR018228">
    <property type="entry name" value="DNase_TatD-rel_CS"/>
</dbReference>
<dbReference type="FunFam" id="3.20.20.140:FF:000005">
    <property type="entry name" value="TatD family hydrolase"/>
    <property type="match status" value="1"/>
</dbReference>
<dbReference type="eggNOG" id="COG0084">
    <property type="taxonomic scope" value="Bacteria"/>
</dbReference>
<dbReference type="GO" id="GO:0046872">
    <property type="term" value="F:metal ion binding"/>
    <property type="evidence" value="ECO:0007669"/>
    <property type="project" value="UniProtKB-KW"/>
</dbReference>
<evidence type="ECO:0000256" key="2">
    <source>
        <dbReference type="ARBA" id="ARBA00022801"/>
    </source>
</evidence>
<feature type="binding site" evidence="3">
    <location>
        <position position="210"/>
    </location>
    <ligand>
        <name>a divalent metal cation</name>
        <dbReference type="ChEBI" id="CHEBI:60240"/>
        <label>1</label>
    </ligand>
</feature>
<evidence type="ECO:0000313" key="5">
    <source>
        <dbReference type="Proteomes" id="UP000002366"/>
    </source>
</evidence>
<dbReference type="EMBL" id="CP001997">
    <property type="protein sequence ID" value="ADE56751.1"/>
    <property type="molecule type" value="Genomic_DNA"/>
</dbReference>
<dbReference type="InterPro" id="IPR015991">
    <property type="entry name" value="TatD/YcfH-like"/>
</dbReference>
<dbReference type="Pfam" id="PF01026">
    <property type="entry name" value="TatD_DNase"/>
    <property type="match status" value="1"/>
</dbReference>
<reference evidence="4 5" key="1">
    <citation type="journal article" date="2010" name="Stand. Genomic Sci.">
        <title>Complete genome sequence of Aminobacterium colombiense type strain (ALA-1).</title>
        <authorList>
            <person name="Chertkov O."/>
            <person name="Sikorski J."/>
            <person name="Brambilla E."/>
            <person name="Lapidus A."/>
            <person name="Copeland A."/>
            <person name="Glavina Del Rio T."/>
            <person name="Nolan M."/>
            <person name="Lucas S."/>
            <person name="Tice H."/>
            <person name="Cheng J.F."/>
            <person name="Han C."/>
            <person name="Detter J.C."/>
            <person name="Bruce D."/>
            <person name="Tapia R."/>
            <person name="Goodwin L."/>
            <person name="Pitluck S."/>
            <person name="Liolios K."/>
            <person name="Ivanova N."/>
            <person name="Mavromatis K."/>
            <person name="Ovchinnikova G."/>
            <person name="Pati A."/>
            <person name="Chen A."/>
            <person name="Palaniappan K."/>
            <person name="Land M."/>
            <person name="Hauser L."/>
            <person name="Chang Y.J."/>
            <person name="Jeffries C.D."/>
            <person name="Spring S."/>
            <person name="Rohde M."/>
            <person name="Goker M."/>
            <person name="Bristow J."/>
            <person name="Eisen J.A."/>
            <person name="Markowitz V."/>
            <person name="Hugenholtz P."/>
            <person name="Kyrpides N.C."/>
            <person name="Klenk H.P."/>
        </authorList>
    </citation>
    <scope>NUCLEOTIDE SEQUENCE [LARGE SCALE GENOMIC DNA]</scope>
    <source>
        <strain evidence="5">DSM 12261 / ALA-1</strain>
    </source>
</reference>
<dbReference type="GO" id="GO:0005829">
    <property type="term" value="C:cytosol"/>
    <property type="evidence" value="ECO:0007669"/>
    <property type="project" value="TreeGrafter"/>
</dbReference>
<dbReference type="OrthoDB" id="9810005at2"/>
<dbReference type="GO" id="GO:0004536">
    <property type="term" value="F:DNA nuclease activity"/>
    <property type="evidence" value="ECO:0007669"/>
    <property type="project" value="InterPro"/>
</dbReference>
<feature type="binding site" evidence="3">
    <location>
        <position position="160"/>
    </location>
    <ligand>
        <name>a divalent metal cation</name>
        <dbReference type="ChEBI" id="CHEBI:60240"/>
        <label>2</label>
    </ligand>
</feature>
<dbReference type="Proteomes" id="UP000002366">
    <property type="component" value="Chromosome"/>
</dbReference>
<dbReference type="PIRSF" id="PIRSF005902">
    <property type="entry name" value="DNase_TatD"/>
    <property type="match status" value="1"/>
</dbReference>
<dbReference type="SUPFAM" id="SSF51556">
    <property type="entry name" value="Metallo-dependent hydrolases"/>
    <property type="match status" value="1"/>
</dbReference>
<gene>
    <name evidence="4" type="ordered locus">Amico_0616</name>
</gene>
<dbReference type="InterPro" id="IPR032466">
    <property type="entry name" value="Metal_Hydrolase"/>
</dbReference>
<feature type="binding site" evidence="3">
    <location>
        <position position="13"/>
    </location>
    <ligand>
        <name>a divalent metal cation</name>
        <dbReference type="ChEBI" id="CHEBI:60240"/>
        <label>1</label>
    </ligand>
</feature>
<keyword evidence="2 4" id="KW-0378">Hydrolase</keyword>
<sequence>MFKVSYFVDTHCHLNSEDYNEDLDEVIERAKSQGLARMLVVAADVPNSRQAVELAEKYASYGIYATVGVHPHEASTIVDGIPEELFLLAQHPRVLAIGESGLDYYYDHSPREIQKQSLLWHIELAEKAKKPLVLHIRDAFDDLFDILKENDKRQYHGVIHCFSGNSYHAKYALELGFYLSFAGPVTYKKNQELRDIVASMPLNRLLCETDAPWLAPKRYRGKRNEPAYVTEVYDMVADVRLIDREELKEALWNNACSLFRWEEL</sequence>
<name>D5EDW9_AMICL</name>
<dbReference type="InterPro" id="IPR001130">
    <property type="entry name" value="TatD-like"/>
</dbReference>
<feature type="binding site" evidence="3">
    <location>
        <position position="11"/>
    </location>
    <ligand>
        <name>a divalent metal cation</name>
        <dbReference type="ChEBI" id="CHEBI:60240"/>
        <label>1</label>
    </ligand>
</feature>
<dbReference type="PROSITE" id="PS01090">
    <property type="entry name" value="TATD_2"/>
    <property type="match status" value="1"/>
</dbReference>
<keyword evidence="1 3" id="KW-0479">Metal-binding</keyword>
<evidence type="ECO:0000313" key="4">
    <source>
        <dbReference type="EMBL" id="ADE56751.1"/>
    </source>
</evidence>
<dbReference type="Gene3D" id="3.20.20.140">
    <property type="entry name" value="Metal-dependent hydrolases"/>
    <property type="match status" value="1"/>
</dbReference>
<evidence type="ECO:0000256" key="1">
    <source>
        <dbReference type="ARBA" id="ARBA00022723"/>
    </source>
</evidence>
<dbReference type="GO" id="GO:0016788">
    <property type="term" value="F:hydrolase activity, acting on ester bonds"/>
    <property type="evidence" value="ECO:0007669"/>
    <property type="project" value="InterPro"/>
</dbReference>
<organism evidence="4 5">
    <name type="scientific">Aminobacterium colombiense (strain DSM 12261 / ALA-1)</name>
    <dbReference type="NCBI Taxonomy" id="572547"/>
    <lineage>
        <taxon>Bacteria</taxon>
        <taxon>Thermotogati</taxon>
        <taxon>Synergistota</taxon>
        <taxon>Synergistia</taxon>
        <taxon>Synergistales</taxon>
        <taxon>Aminobacteriaceae</taxon>
        <taxon>Aminobacterium</taxon>
    </lineage>
</organism>
<feature type="binding site" evidence="3">
    <location>
        <position position="135"/>
    </location>
    <ligand>
        <name>a divalent metal cation</name>
        <dbReference type="ChEBI" id="CHEBI:60240"/>
        <label>2</label>
    </ligand>
</feature>